<accession>A0A7S8IG89</accession>
<feature type="transmembrane region" description="Helical" evidence="8">
    <location>
        <begin position="6"/>
        <end position="25"/>
    </location>
</feature>
<evidence type="ECO:0000256" key="8">
    <source>
        <dbReference type="SAM" id="Phobius"/>
    </source>
</evidence>
<keyword evidence="10" id="KW-1185">Reference proteome</keyword>
<keyword evidence="4" id="KW-1003">Cell membrane</keyword>
<evidence type="ECO:0000256" key="6">
    <source>
        <dbReference type="ARBA" id="ARBA00022989"/>
    </source>
</evidence>
<dbReference type="PANTHER" id="PTHR36838">
    <property type="entry name" value="AUXIN EFFLUX CARRIER FAMILY PROTEIN"/>
    <property type="match status" value="1"/>
</dbReference>
<dbReference type="GO" id="GO:0005886">
    <property type="term" value="C:plasma membrane"/>
    <property type="evidence" value="ECO:0007669"/>
    <property type="project" value="UniProtKB-SubCell"/>
</dbReference>
<keyword evidence="3" id="KW-0813">Transport</keyword>
<feature type="transmembrane region" description="Helical" evidence="8">
    <location>
        <begin position="287"/>
        <end position="307"/>
    </location>
</feature>
<feature type="transmembrane region" description="Helical" evidence="8">
    <location>
        <begin position="98"/>
        <end position="121"/>
    </location>
</feature>
<comment type="similarity">
    <text evidence="2">Belongs to the auxin efflux carrier (TC 2.A.69) family.</text>
</comment>
<proteinExistence type="inferred from homology"/>
<protein>
    <submittedName>
        <fullName evidence="9">AEC family transporter</fullName>
    </submittedName>
</protein>
<dbReference type="PANTHER" id="PTHR36838:SF1">
    <property type="entry name" value="SLR1864 PROTEIN"/>
    <property type="match status" value="1"/>
</dbReference>
<keyword evidence="7 8" id="KW-0472">Membrane</keyword>
<feature type="transmembrane region" description="Helical" evidence="8">
    <location>
        <begin position="127"/>
        <end position="146"/>
    </location>
</feature>
<keyword evidence="6 8" id="KW-1133">Transmembrane helix</keyword>
<feature type="transmembrane region" description="Helical" evidence="8">
    <location>
        <begin position="196"/>
        <end position="215"/>
    </location>
</feature>
<feature type="transmembrane region" description="Helical" evidence="8">
    <location>
        <begin position="158"/>
        <end position="176"/>
    </location>
</feature>
<dbReference type="KEGG" id="pmet:G4Y79_08595"/>
<dbReference type="GO" id="GO:0055085">
    <property type="term" value="P:transmembrane transport"/>
    <property type="evidence" value="ECO:0007669"/>
    <property type="project" value="InterPro"/>
</dbReference>
<comment type="subcellular location">
    <subcellularLocation>
        <location evidence="1">Cell membrane</location>
        <topology evidence="1">Multi-pass membrane protein</topology>
    </subcellularLocation>
</comment>
<feature type="transmembrane region" description="Helical" evidence="8">
    <location>
        <begin position="37"/>
        <end position="55"/>
    </location>
</feature>
<evidence type="ECO:0000313" key="10">
    <source>
        <dbReference type="Proteomes" id="UP000594468"/>
    </source>
</evidence>
<dbReference type="Gene3D" id="1.20.1530.20">
    <property type="match status" value="1"/>
</dbReference>
<gene>
    <name evidence="9" type="ORF">G4Y79_08595</name>
</gene>
<dbReference type="Proteomes" id="UP000594468">
    <property type="component" value="Chromosome"/>
</dbReference>
<organism evidence="9 10">
    <name type="scientific">Phototrophicus methaneseepsis</name>
    <dbReference type="NCBI Taxonomy" id="2710758"/>
    <lineage>
        <taxon>Bacteria</taxon>
        <taxon>Bacillati</taxon>
        <taxon>Chloroflexota</taxon>
        <taxon>Candidatus Thermofontia</taxon>
        <taxon>Phototrophicales</taxon>
        <taxon>Phototrophicaceae</taxon>
        <taxon>Phototrophicus</taxon>
    </lineage>
</organism>
<evidence type="ECO:0000256" key="4">
    <source>
        <dbReference type="ARBA" id="ARBA00022475"/>
    </source>
</evidence>
<evidence type="ECO:0000313" key="9">
    <source>
        <dbReference type="EMBL" id="QPC84417.1"/>
    </source>
</evidence>
<reference evidence="9 10" key="1">
    <citation type="submission" date="2020-02" db="EMBL/GenBank/DDBJ databases">
        <authorList>
            <person name="Zheng R.K."/>
            <person name="Sun C.M."/>
        </authorList>
    </citation>
    <scope>NUCLEOTIDE SEQUENCE [LARGE SCALE GENOMIC DNA]</scope>
    <source>
        <strain evidence="10">rifampicinis</strain>
    </source>
</reference>
<sequence length="311" mass="33080">MLLNLLDIMLTVIAPIFLIIGISWVISKRFKPEPQTLSSFLIYMFTPALVFRGIYQTEISGAEVGSIAIVILSVMGIMAGLGIAYSRLRGFEPRMEGAFVLSILLFNAANYGIPLNTFAFGPEGEQIAILIYVINTGIGNILGIFFASRGQGSIRDALVNILKVPITYAAIAGFIANMMRNSNPDFALPATLERAINIAAEGSIPGMLALLGLQLSRVQLRGRIRPIFIAASLRLMVAPFIAVGLALLVGLTGVSFNVAVVQASMPTAVLASALATQFHSDAEFTSAVTFVSTLLSVITLSMIILLLKGGA</sequence>
<feature type="transmembrane region" description="Helical" evidence="8">
    <location>
        <begin position="227"/>
        <end position="248"/>
    </location>
</feature>
<evidence type="ECO:0000256" key="2">
    <source>
        <dbReference type="ARBA" id="ARBA00010145"/>
    </source>
</evidence>
<evidence type="ECO:0000256" key="7">
    <source>
        <dbReference type="ARBA" id="ARBA00023136"/>
    </source>
</evidence>
<evidence type="ECO:0000256" key="3">
    <source>
        <dbReference type="ARBA" id="ARBA00022448"/>
    </source>
</evidence>
<evidence type="ECO:0000256" key="5">
    <source>
        <dbReference type="ARBA" id="ARBA00022692"/>
    </source>
</evidence>
<dbReference type="EMBL" id="CP062983">
    <property type="protein sequence ID" value="QPC84417.1"/>
    <property type="molecule type" value="Genomic_DNA"/>
</dbReference>
<dbReference type="Pfam" id="PF03547">
    <property type="entry name" value="Mem_trans"/>
    <property type="match status" value="1"/>
</dbReference>
<name>A0A7S8IG89_9CHLR</name>
<dbReference type="RefSeq" id="WP_195172480.1">
    <property type="nucleotide sequence ID" value="NZ_CP062983.1"/>
</dbReference>
<keyword evidence="5 8" id="KW-0812">Transmembrane</keyword>
<dbReference type="AlphaFoldDB" id="A0A7S8IG89"/>
<evidence type="ECO:0000256" key="1">
    <source>
        <dbReference type="ARBA" id="ARBA00004651"/>
    </source>
</evidence>
<dbReference type="InterPro" id="IPR004776">
    <property type="entry name" value="Mem_transp_PIN-like"/>
</dbReference>
<feature type="transmembrane region" description="Helical" evidence="8">
    <location>
        <begin position="67"/>
        <end position="86"/>
    </location>
</feature>
<dbReference type="InterPro" id="IPR038770">
    <property type="entry name" value="Na+/solute_symporter_sf"/>
</dbReference>